<protein>
    <submittedName>
        <fullName evidence="2">Uncharacterized protein</fullName>
    </submittedName>
</protein>
<evidence type="ECO:0000256" key="1">
    <source>
        <dbReference type="SAM" id="MobiDB-lite"/>
    </source>
</evidence>
<accession>A0A2Z4QKA1</accession>
<dbReference type="EMBL" id="MF444218">
    <property type="protein sequence ID" value="AWY10946.1"/>
    <property type="molecule type" value="Genomic_RNA"/>
</dbReference>
<name>A0A2Z4QKA1_9VIRU</name>
<evidence type="ECO:0000313" key="2">
    <source>
        <dbReference type="EMBL" id="AWY10946.1"/>
    </source>
</evidence>
<proteinExistence type="predicted"/>
<sequence>MSDVTRLTTILARANAHVVLAAGIASSANADLDKISDTASLQTALRWFAECPYPHVVARLTPCSIDNLKAALPEMTLADWEDTLYLLRAFVPADQRYTRTARREVIDALFSHKEVSGLHEARPCPAEFAALDAATSSGYYELPNTTNRIKMYCDIGIIRDLRAHRTQMHGSLISFSCDVDVDGRCSTIITPYCLSRESAMVYLSVVLTDYLPAINRAVQARRVTTATSRLSRMTLTQVRDALDMARTILKTYKFNPQRLEFVDDGGSTIVSARSRGVAPALALSYRLGGRTPEGPLRGSVDVLLRMALARTEALTRAHVALPPEYAVRKSLPDALLRQVRSLWHDRHVREALPTGPETNKRPGLGLVARGSGTSDRNTDAALSRLEEVVASRRDDVRGMLLVLEWAGMYDPSTVVAAALLHGVDIAVDAGVPSEGERMGGVNVPAGYGRYMCFATTRLGDLPVSSEVIYPAGTPLTATLSLLASQFQHTHTHLGIVRGGIAANRDITPLASITDTAGAYRATADAQMALPVRFFSSEILLPVPTCPHAGAPFDSFVRAKGALVSGCASCTGVKSAITMVYSLLKTTGRLVKQRAAYGHNTHYTVEVFEGMDPGDRLAQSVAAIDAAVRVSHARNTFTDVDAASPDLQSPAFGDLMMRVRQSAYEALIGTQNVLPPIADGELESIAASI</sequence>
<organism evidence="2">
    <name type="scientific">Sclerotinia sclerotiorum tetramycovirus-1</name>
    <dbReference type="NCBI Taxonomy" id="2231775"/>
    <lineage>
        <taxon>Viruses</taxon>
        <taxon>Riboviria</taxon>
        <taxon>dsRNA viruses</taxon>
    </lineage>
</organism>
<reference evidence="2" key="1">
    <citation type="journal article" date="2018" name="Front. Microbiol.">
        <title>Virome Characterization of a Collection of Sclerotinia sclerotiorum from Australia.</title>
        <authorList>
            <person name="Mu F."/>
            <person name="Xie J."/>
            <person name="Cheng S."/>
            <person name="You M.P."/>
            <person name="Barbetti M.J."/>
            <person name="Jia J."/>
            <person name="Wang Q."/>
            <person name="Cheng J."/>
            <person name="Fu Y."/>
            <person name="Chen T."/>
            <person name="Jiang D."/>
        </authorList>
    </citation>
    <scope>NUCLEOTIDE SEQUENCE</scope>
    <source>
        <strain evidence="2">SstRV1S2</strain>
    </source>
</reference>
<feature type="region of interest" description="Disordered" evidence="1">
    <location>
        <begin position="352"/>
        <end position="378"/>
    </location>
</feature>